<dbReference type="EMBL" id="JAUYZK010000003">
    <property type="protein sequence ID" value="MDP2538665.1"/>
    <property type="molecule type" value="Genomic_DNA"/>
</dbReference>
<dbReference type="EMBL" id="JAUPEV010000014">
    <property type="protein sequence ID" value="MDO7253785.1"/>
    <property type="molecule type" value="Genomic_DNA"/>
</dbReference>
<organism evidence="3 4">
    <name type="scientific">Helicobacter cappadocius</name>
    <dbReference type="NCBI Taxonomy" id="3063998"/>
    <lineage>
        <taxon>Bacteria</taxon>
        <taxon>Pseudomonadati</taxon>
        <taxon>Campylobacterota</taxon>
        <taxon>Epsilonproteobacteria</taxon>
        <taxon>Campylobacterales</taxon>
        <taxon>Helicobacteraceae</taxon>
        <taxon>Helicobacter</taxon>
    </lineage>
</organism>
<accession>A0AA90PJI2</accession>
<keyword evidence="1" id="KW-0732">Signal</keyword>
<evidence type="ECO:0000313" key="2">
    <source>
        <dbReference type="EMBL" id="MDO7253785.1"/>
    </source>
</evidence>
<dbReference type="Proteomes" id="UP001177258">
    <property type="component" value="Unassembled WGS sequence"/>
</dbReference>
<gene>
    <name evidence="2" type="ORF">Q5I04_07695</name>
    <name evidence="3" type="ORF">Q5I06_02560</name>
</gene>
<reference evidence="2 4" key="3">
    <citation type="journal article" date="2024" name="Syst. Appl. Microbiol.">
        <title>Helicobacter cappadocius sp. nov., from lizards: The first psychrotrophic Helicobacter species.</title>
        <authorList>
            <person name="Aydin F."/>
            <person name="Tarhane S."/>
            <person name="Karakaya E."/>
            <person name="Abay S."/>
            <person name="Kayman T."/>
            <person name="Guran O."/>
            <person name="Bozkurt E."/>
            <person name="Uzum N."/>
            <person name="Avci A."/>
            <person name="Olgun K."/>
            <person name="Jablonski D."/>
            <person name="Guran C."/>
            <person name="Burcin Saticioglu I."/>
        </authorList>
    </citation>
    <scope>NUCLEOTIDE SEQUENCE [LARGE SCALE GENOMIC DNA]</scope>
    <source>
        <strain evidence="2">Faydin-H75</strain>
        <strain evidence="4">faydin-H76</strain>
    </source>
</reference>
<keyword evidence="5" id="KW-1185">Reference proteome</keyword>
<reference evidence="3 5" key="1">
    <citation type="submission" date="2023-07" db="EMBL/GenBank/DDBJ databases">
        <title>Unpublished Manusciprt.</title>
        <authorList>
            <person name="Aydin F."/>
            <person name="Tarhane S."/>
            <person name="Saticioglu I.B."/>
            <person name="Karakaya E."/>
            <person name="Abay S."/>
            <person name="Guran O."/>
            <person name="Bozkurt E."/>
            <person name="Uzum N."/>
            <person name="Olgun K."/>
            <person name="Jablonski D."/>
        </authorList>
    </citation>
    <scope>NUCLEOTIDE SEQUENCE</scope>
    <source>
        <strain evidence="5">faydin-H75</strain>
        <strain evidence="3">Faydin-H76</strain>
    </source>
</reference>
<proteinExistence type="predicted"/>
<dbReference type="RefSeq" id="WP_305517623.1">
    <property type="nucleotide sequence ID" value="NZ_JAUPEV010000014.1"/>
</dbReference>
<reference evidence="2" key="2">
    <citation type="submission" date="2023-07" db="EMBL/GenBank/DDBJ databases">
        <authorList>
            <person name="Aydin F."/>
            <person name="Tarhane S."/>
            <person name="Saticioglu I.B."/>
            <person name="Karakaya E."/>
            <person name="Abay S."/>
            <person name="Guran O."/>
            <person name="Bozkurt E."/>
            <person name="Uzum N."/>
            <person name="Olgun K."/>
            <person name="Jablonski D."/>
        </authorList>
    </citation>
    <scope>NUCLEOTIDE SEQUENCE</scope>
    <source>
        <strain evidence="2">Faydin-H75</strain>
    </source>
</reference>
<comment type="caution">
    <text evidence="3">The sequence shown here is derived from an EMBL/GenBank/DDBJ whole genome shotgun (WGS) entry which is preliminary data.</text>
</comment>
<evidence type="ECO:0008006" key="6">
    <source>
        <dbReference type="Google" id="ProtNLM"/>
    </source>
</evidence>
<dbReference type="AlphaFoldDB" id="A0AA90PJI2"/>
<dbReference type="Proteomes" id="UP001240777">
    <property type="component" value="Unassembled WGS sequence"/>
</dbReference>
<sequence>MKNKIFGSFALAGALLGSLSAADYDVFGHIGGTFNKGFSNGNKAFDYSNGEYKNADYAGLTAQLGLDIGFGNLHIGAAGWGGYGFYGSPKDYTGNGYTYGESRYTKKYGDLSDLYVKYDGQIELAVGRFDTEFLKSDWIAGHTQGVAAKWDSKYFGVWATWVNDYATYGYKPNRFGSEISSFDRYSSSFNHFDIGNRDLFAGGINIDLGFLKIDPFVHYWLGGYGYYGDETNAGNHSMIQAGTKVALEFGNDASIKSITSGRVLWQNIIGVDSDDTFLFWADEEVRFKNMVKVGAGWYSVGKNNGIYTINDRSRFYGTTYLTPSKSSYFGQNVSSWYIFAGFESEIVNFDLLYANGDYNEFSAILSWNVFKAKNDLALDIGGGYVSNGFQSKAVQQNNAVIFAKLSF</sequence>
<evidence type="ECO:0000313" key="5">
    <source>
        <dbReference type="Proteomes" id="UP001240777"/>
    </source>
</evidence>
<protein>
    <recommendedName>
        <fullName evidence="6">Outer membrane protein</fullName>
    </recommendedName>
</protein>
<feature type="signal peptide" evidence="1">
    <location>
        <begin position="1"/>
        <end position="21"/>
    </location>
</feature>
<evidence type="ECO:0000313" key="4">
    <source>
        <dbReference type="Proteomes" id="UP001177258"/>
    </source>
</evidence>
<feature type="chain" id="PRO_5041743727" description="Outer membrane protein" evidence="1">
    <location>
        <begin position="22"/>
        <end position="407"/>
    </location>
</feature>
<name>A0AA90PJI2_9HELI</name>
<evidence type="ECO:0000256" key="1">
    <source>
        <dbReference type="SAM" id="SignalP"/>
    </source>
</evidence>
<evidence type="ECO:0000313" key="3">
    <source>
        <dbReference type="EMBL" id="MDP2538665.1"/>
    </source>
</evidence>